<dbReference type="RefSeq" id="WP_073274488.1">
    <property type="nucleotide sequence ID" value="NZ_FRAC01000008.1"/>
</dbReference>
<dbReference type="PROSITE" id="PS01081">
    <property type="entry name" value="HTH_TETR_1"/>
    <property type="match status" value="1"/>
</dbReference>
<dbReference type="Gene3D" id="1.10.357.10">
    <property type="entry name" value="Tetracycline Repressor, domain 2"/>
    <property type="match status" value="1"/>
</dbReference>
<evidence type="ECO:0000313" key="5">
    <source>
        <dbReference type="Proteomes" id="UP000184386"/>
    </source>
</evidence>
<evidence type="ECO:0000313" key="4">
    <source>
        <dbReference type="EMBL" id="SHK02148.1"/>
    </source>
</evidence>
<keyword evidence="5" id="KW-1185">Reference proteome</keyword>
<dbReference type="PROSITE" id="PS50977">
    <property type="entry name" value="HTH_TETR_2"/>
    <property type="match status" value="1"/>
</dbReference>
<dbReference type="AlphaFoldDB" id="A0A1M6P2K2"/>
<evidence type="ECO:0000256" key="2">
    <source>
        <dbReference type="PROSITE-ProRule" id="PRU00335"/>
    </source>
</evidence>
<keyword evidence="1 2" id="KW-0238">DNA-binding</keyword>
<feature type="DNA-binding region" description="H-T-H motif" evidence="2">
    <location>
        <begin position="32"/>
        <end position="51"/>
    </location>
</feature>
<dbReference type="EMBL" id="FRAC01000008">
    <property type="protein sequence ID" value="SHK02148.1"/>
    <property type="molecule type" value="Genomic_DNA"/>
</dbReference>
<dbReference type="InterPro" id="IPR023772">
    <property type="entry name" value="DNA-bd_HTH_TetR-type_CS"/>
</dbReference>
<evidence type="ECO:0000256" key="1">
    <source>
        <dbReference type="ARBA" id="ARBA00023125"/>
    </source>
</evidence>
<dbReference type="SUPFAM" id="SSF46689">
    <property type="entry name" value="Homeodomain-like"/>
    <property type="match status" value="1"/>
</dbReference>
<dbReference type="OrthoDB" id="9780939at2"/>
<dbReference type="InterPro" id="IPR050624">
    <property type="entry name" value="HTH-type_Tx_Regulator"/>
</dbReference>
<dbReference type="InterPro" id="IPR036271">
    <property type="entry name" value="Tet_transcr_reg_TetR-rel_C_sf"/>
</dbReference>
<dbReference type="SUPFAM" id="SSF48498">
    <property type="entry name" value="Tetracyclin repressor-like, C-terminal domain"/>
    <property type="match status" value="1"/>
</dbReference>
<dbReference type="STRING" id="1121322.SAMN02745136_01565"/>
<dbReference type="InterPro" id="IPR001647">
    <property type="entry name" value="HTH_TetR"/>
</dbReference>
<protein>
    <submittedName>
        <fullName evidence="4">Transcriptional regulator, TetR family</fullName>
    </submittedName>
</protein>
<dbReference type="PANTHER" id="PTHR43479:SF11">
    <property type="entry name" value="ACREF_ENVCD OPERON REPRESSOR-RELATED"/>
    <property type="match status" value="1"/>
</dbReference>
<dbReference type="PRINTS" id="PR00455">
    <property type="entry name" value="HTHTETR"/>
</dbReference>
<gene>
    <name evidence="4" type="ORF">SAMN02745136_01565</name>
</gene>
<dbReference type="InterPro" id="IPR009057">
    <property type="entry name" value="Homeodomain-like_sf"/>
</dbReference>
<dbReference type="Pfam" id="PF00440">
    <property type="entry name" value="TetR_N"/>
    <property type="match status" value="1"/>
</dbReference>
<accession>A0A1M6P2K2</accession>
<evidence type="ECO:0000259" key="3">
    <source>
        <dbReference type="PROSITE" id="PS50977"/>
    </source>
</evidence>
<dbReference type="PANTHER" id="PTHR43479">
    <property type="entry name" value="ACREF/ENVCD OPERON REPRESSOR-RELATED"/>
    <property type="match status" value="1"/>
</dbReference>
<proteinExistence type="predicted"/>
<dbReference type="Gene3D" id="1.10.10.60">
    <property type="entry name" value="Homeodomain-like"/>
    <property type="match status" value="1"/>
</dbReference>
<dbReference type="GO" id="GO:0003677">
    <property type="term" value="F:DNA binding"/>
    <property type="evidence" value="ECO:0007669"/>
    <property type="project" value="UniProtKB-UniRule"/>
</dbReference>
<feature type="domain" description="HTH tetR-type" evidence="3">
    <location>
        <begin position="9"/>
        <end position="69"/>
    </location>
</feature>
<reference evidence="4 5" key="1">
    <citation type="submission" date="2016-11" db="EMBL/GenBank/DDBJ databases">
        <authorList>
            <person name="Jaros S."/>
            <person name="Januszkiewicz K."/>
            <person name="Wedrychowicz H."/>
        </authorList>
    </citation>
    <scope>NUCLEOTIDE SEQUENCE [LARGE SCALE GENOMIC DNA]</scope>
    <source>
        <strain evidence="4 5">DSM 15929</strain>
    </source>
</reference>
<organism evidence="4 5">
    <name type="scientific">Anaerocolumna jejuensis DSM 15929</name>
    <dbReference type="NCBI Taxonomy" id="1121322"/>
    <lineage>
        <taxon>Bacteria</taxon>
        <taxon>Bacillati</taxon>
        <taxon>Bacillota</taxon>
        <taxon>Clostridia</taxon>
        <taxon>Lachnospirales</taxon>
        <taxon>Lachnospiraceae</taxon>
        <taxon>Anaerocolumna</taxon>
    </lineage>
</organism>
<name>A0A1M6P2K2_9FIRM</name>
<dbReference type="Proteomes" id="UP000184386">
    <property type="component" value="Unassembled WGS sequence"/>
</dbReference>
<sequence length="202" mass="22995">MEKFENLPEKKQKTIIDGALKVFAANGYKKASVSDIALAAGISKAMVFHYFGTKKGLYLYLIRLCSDIITKEIKKNFDSTVTDFFDRIILSSDIKIAAMKKYTAIPAFLTGMYYEKDEEVREDIEALLAEGDEFRKHLTFDGLDTSRFKDNVDVALVLKMLVWIAEGFSSGSALKTDEDIEAMCNEFYKCLRLLKENLYKDP</sequence>